<dbReference type="Pfam" id="PF01594">
    <property type="entry name" value="AI-2E_transport"/>
    <property type="match status" value="1"/>
</dbReference>
<dbReference type="RefSeq" id="WP_146946831.1">
    <property type="nucleotide sequence ID" value="NZ_VOQF01000003.1"/>
</dbReference>
<protein>
    <submittedName>
        <fullName evidence="7">Sporulation integral membrane protein YtvI</fullName>
    </submittedName>
</protein>
<dbReference type="Proteomes" id="UP000321363">
    <property type="component" value="Unassembled WGS sequence"/>
</dbReference>
<dbReference type="InterPro" id="IPR014227">
    <property type="entry name" value="YtvI-like"/>
</dbReference>
<dbReference type="GO" id="GO:0016020">
    <property type="term" value="C:membrane"/>
    <property type="evidence" value="ECO:0007669"/>
    <property type="project" value="UniProtKB-SubCell"/>
</dbReference>
<keyword evidence="4 6" id="KW-1133">Transmembrane helix</keyword>
<gene>
    <name evidence="7" type="primary">ytvI</name>
    <name evidence="7" type="ORF">FS935_06795</name>
</gene>
<evidence type="ECO:0000256" key="1">
    <source>
        <dbReference type="ARBA" id="ARBA00004141"/>
    </source>
</evidence>
<evidence type="ECO:0000256" key="5">
    <source>
        <dbReference type="ARBA" id="ARBA00023136"/>
    </source>
</evidence>
<feature type="transmembrane region" description="Helical" evidence="6">
    <location>
        <begin position="208"/>
        <end position="235"/>
    </location>
</feature>
<comment type="subcellular location">
    <subcellularLocation>
        <location evidence="1">Membrane</location>
        <topology evidence="1">Multi-pass membrane protein</topology>
    </subcellularLocation>
</comment>
<feature type="transmembrane region" description="Helical" evidence="6">
    <location>
        <begin position="275"/>
        <end position="295"/>
    </location>
</feature>
<keyword evidence="3 6" id="KW-0812">Transmembrane</keyword>
<reference evidence="7 8" key="1">
    <citation type="journal article" date="2005" name="Int. J. Syst. Evol. Microbiol.">
        <title>Bacillus litoralis sp. nov., isolated from a tidal flat of the Yellow Sea in Korea.</title>
        <authorList>
            <person name="Yoon J.H."/>
            <person name="Oh T.K."/>
        </authorList>
    </citation>
    <scope>NUCLEOTIDE SEQUENCE [LARGE SCALE GENOMIC DNA]</scope>
    <source>
        <strain evidence="7 8">SW-211</strain>
    </source>
</reference>
<feature type="transmembrane region" description="Helical" evidence="6">
    <location>
        <begin position="162"/>
        <end position="180"/>
    </location>
</feature>
<dbReference type="EMBL" id="VOQF01000003">
    <property type="protein sequence ID" value="TXC92082.1"/>
    <property type="molecule type" value="Genomic_DNA"/>
</dbReference>
<comment type="caution">
    <text evidence="7">The sequence shown here is derived from an EMBL/GenBank/DDBJ whole genome shotgun (WGS) entry which is preliminary data.</text>
</comment>
<evidence type="ECO:0000313" key="7">
    <source>
        <dbReference type="EMBL" id="TXC92082.1"/>
    </source>
</evidence>
<name>A0A5C6W5C7_9BACI</name>
<dbReference type="NCBIfam" id="TIGR02872">
    <property type="entry name" value="spore_ytvI"/>
    <property type="match status" value="1"/>
</dbReference>
<keyword evidence="5 6" id="KW-0472">Membrane</keyword>
<evidence type="ECO:0000256" key="2">
    <source>
        <dbReference type="ARBA" id="ARBA00009773"/>
    </source>
</evidence>
<evidence type="ECO:0000256" key="6">
    <source>
        <dbReference type="SAM" id="Phobius"/>
    </source>
</evidence>
<dbReference type="PANTHER" id="PTHR21716">
    <property type="entry name" value="TRANSMEMBRANE PROTEIN"/>
    <property type="match status" value="1"/>
</dbReference>
<sequence length="352" mass="39440">MTTLLNRRSLFIILAIVIIGAIVFFILPISVPLIVAFITALFLEPVIRLLKHRTKLNRHLAVLIVFLLFVILIGVSGYILSTKVIGEVVQIVDNAPSYINEITKVWESFEDEITTTTQDLPPIVVDEVSDQVTNFLQKTRTELTSYVNIENVKTIFTNIPNYLVNLIVYLIALFLFMLELPRLKKKTYSYLTDKTAEKVSFMTSRLTYVVMGFIKAQFLVSVIIFVVSLIGLLFIAPEIALIMSLIIWIIDVIPLIGSIIIMGPWTLYHVITGDAALAAKLGILTITLLVIRRTIEPKVMGTHIGLSPLATLISMYLGLKLFGVLGFFIGPMILIIYNSAREAGLIKIKFKI</sequence>
<comment type="similarity">
    <text evidence="2">Belongs to the autoinducer-2 exporter (AI-2E) (TC 2.A.86) family.</text>
</comment>
<keyword evidence="8" id="KW-1185">Reference proteome</keyword>
<dbReference type="PANTHER" id="PTHR21716:SF68">
    <property type="entry name" value="TRANSPORT PROTEIN YTVI-RELATED"/>
    <property type="match status" value="1"/>
</dbReference>
<feature type="transmembrane region" description="Helical" evidence="6">
    <location>
        <begin position="315"/>
        <end position="337"/>
    </location>
</feature>
<evidence type="ECO:0000256" key="3">
    <source>
        <dbReference type="ARBA" id="ARBA00022692"/>
    </source>
</evidence>
<accession>A0A5C6W5C7</accession>
<dbReference type="OrthoDB" id="9774361at2"/>
<dbReference type="AlphaFoldDB" id="A0A5C6W5C7"/>
<dbReference type="InterPro" id="IPR002549">
    <property type="entry name" value="AI-2E-like"/>
</dbReference>
<evidence type="ECO:0000313" key="8">
    <source>
        <dbReference type="Proteomes" id="UP000321363"/>
    </source>
</evidence>
<proteinExistence type="inferred from homology"/>
<feature type="transmembrane region" description="Helical" evidence="6">
    <location>
        <begin position="241"/>
        <end position="263"/>
    </location>
</feature>
<feature type="transmembrane region" description="Helical" evidence="6">
    <location>
        <begin position="62"/>
        <end position="80"/>
    </location>
</feature>
<evidence type="ECO:0000256" key="4">
    <source>
        <dbReference type="ARBA" id="ARBA00022989"/>
    </source>
</evidence>
<feature type="transmembrane region" description="Helical" evidence="6">
    <location>
        <begin position="9"/>
        <end position="27"/>
    </location>
</feature>
<dbReference type="GO" id="GO:0055085">
    <property type="term" value="P:transmembrane transport"/>
    <property type="evidence" value="ECO:0007669"/>
    <property type="project" value="TreeGrafter"/>
</dbReference>
<organism evidence="7 8">
    <name type="scientific">Metabacillus litoralis</name>
    <dbReference type="NCBI Taxonomy" id="152268"/>
    <lineage>
        <taxon>Bacteria</taxon>
        <taxon>Bacillati</taxon>
        <taxon>Bacillota</taxon>
        <taxon>Bacilli</taxon>
        <taxon>Bacillales</taxon>
        <taxon>Bacillaceae</taxon>
        <taxon>Metabacillus</taxon>
    </lineage>
</organism>